<dbReference type="InterPro" id="IPR039884">
    <property type="entry name" value="R3HC1/R3HCL"/>
</dbReference>
<evidence type="ECO:0000256" key="1">
    <source>
        <dbReference type="SAM" id="MobiDB-lite"/>
    </source>
</evidence>
<dbReference type="InterPro" id="IPR012677">
    <property type="entry name" value="Nucleotide-bd_a/b_plait_sf"/>
</dbReference>
<feature type="region of interest" description="Disordered" evidence="1">
    <location>
        <begin position="314"/>
        <end position="340"/>
    </location>
</feature>
<evidence type="ECO:0000313" key="4">
    <source>
        <dbReference type="Proteomes" id="UP000631114"/>
    </source>
</evidence>
<evidence type="ECO:0000259" key="2">
    <source>
        <dbReference type="Pfam" id="PF14303"/>
    </source>
</evidence>
<sequence>MENEEKNWSEQVENLVDTGNIDEAISLLETENPAPDLKQLSCALTDLANLYASRGFSLKSDELQTRAFLVKQRAQPSSRDVENVGKKDVEKITVSGLHGSDCAATSTCNVTVSSDDDATNTPVFLDKEVSPFVDTTDVANTPVILDKEVSPFVDSSEFPRPDGVKKQKQKKKKACSEMSKMVEGFVNRVEQRMDRQDKLLETSLKLQDRKYEIMSEKNRIARMKEETKIMAMDTTVLPPERAVYFKSMQDDIIRKWNDQRDWEAVVDRGSVEVLSPQNDEGVSKLSLDDTEVIKPKRRGRGSFLYKKNGLYSDQQPNVAVTHDPDNEADHHSSEENTVKRNASYGTNHVLVLADITPSTRTTDLEKHFENFRDRGFVIHWVNDTVALAVFRTPSIALEARNTIHCPFNVRPLSEDDSLLCSIARRDLEPPVPRPKTSVRTAQRLIAQGMGRKLSSTTFGSSELRKQEEARRDRIVTRQMLRDDAWGPDD</sequence>
<dbReference type="PANTHER" id="PTHR21678:SF0">
    <property type="entry name" value="C3H1-TYPE DOMAIN-CONTAINING PROTEIN"/>
    <property type="match status" value="1"/>
</dbReference>
<reference evidence="3 4" key="1">
    <citation type="submission" date="2020-10" db="EMBL/GenBank/DDBJ databases">
        <title>The Coptis chinensis genome and diversification of protoberbering-type alkaloids.</title>
        <authorList>
            <person name="Wang B."/>
            <person name="Shu S."/>
            <person name="Song C."/>
            <person name="Liu Y."/>
        </authorList>
    </citation>
    <scope>NUCLEOTIDE SEQUENCE [LARGE SCALE GENOMIC DNA]</scope>
    <source>
        <strain evidence="3">HL-2020</strain>
        <tissue evidence="3">Leaf</tissue>
    </source>
</reference>
<name>A0A835HEY1_9MAGN</name>
<dbReference type="GO" id="GO:0003676">
    <property type="term" value="F:nucleic acid binding"/>
    <property type="evidence" value="ECO:0007669"/>
    <property type="project" value="InterPro"/>
</dbReference>
<dbReference type="OrthoDB" id="5418203at2759"/>
<feature type="compositionally biased region" description="Basic and acidic residues" evidence="1">
    <location>
        <begin position="322"/>
        <end position="338"/>
    </location>
</feature>
<dbReference type="AlphaFoldDB" id="A0A835HEY1"/>
<keyword evidence="4" id="KW-1185">Reference proteome</keyword>
<dbReference type="EMBL" id="JADFTS010000007">
    <property type="protein sequence ID" value="KAF9598109.1"/>
    <property type="molecule type" value="Genomic_DNA"/>
</dbReference>
<gene>
    <name evidence="3" type="ORF">IFM89_025211</name>
</gene>
<dbReference type="SUPFAM" id="SSF54928">
    <property type="entry name" value="RNA-binding domain, RBD"/>
    <property type="match status" value="1"/>
</dbReference>
<dbReference type="InterPro" id="IPR029466">
    <property type="entry name" value="NAM-associated_C"/>
</dbReference>
<comment type="caution">
    <text evidence="3">The sequence shown here is derived from an EMBL/GenBank/DDBJ whole genome shotgun (WGS) entry which is preliminary data.</text>
</comment>
<feature type="domain" description="No apical meristem-associated C-terminal" evidence="2">
    <location>
        <begin position="154"/>
        <end position="252"/>
    </location>
</feature>
<dbReference type="Gene3D" id="3.30.70.330">
    <property type="match status" value="1"/>
</dbReference>
<proteinExistence type="predicted"/>
<evidence type="ECO:0000313" key="3">
    <source>
        <dbReference type="EMBL" id="KAF9598109.1"/>
    </source>
</evidence>
<organism evidence="3 4">
    <name type="scientific">Coptis chinensis</name>
    <dbReference type="NCBI Taxonomy" id="261450"/>
    <lineage>
        <taxon>Eukaryota</taxon>
        <taxon>Viridiplantae</taxon>
        <taxon>Streptophyta</taxon>
        <taxon>Embryophyta</taxon>
        <taxon>Tracheophyta</taxon>
        <taxon>Spermatophyta</taxon>
        <taxon>Magnoliopsida</taxon>
        <taxon>Ranunculales</taxon>
        <taxon>Ranunculaceae</taxon>
        <taxon>Coptidoideae</taxon>
        <taxon>Coptis</taxon>
    </lineage>
</organism>
<protein>
    <recommendedName>
        <fullName evidence="2">No apical meristem-associated C-terminal domain-containing protein</fullName>
    </recommendedName>
</protein>
<dbReference type="PANTHER" id="PTHR21678">
    <property type="entry name" value="GROWTH INHIBITION AND DIFFERENTIATION RELATED PROTEIN 88"/>
    <property type="match status" value="1"/>
</dbReference>
<accession>A0A835HEY1</accession>
<dbReference type="InterPro" id="IPR035979">
    <property type="entry name" value="RBD_domain_sf"/>
</dbReference>
<dbReference type="Proteomes" id="UP000631114">
    <property type="component" value="Unassembled WGS sequence"/>
</dbReference>
<dbReference type="Pfam" id="PF14303">
    <property type="entry name" value="NAM-associated"/>
    <property type="match status" value="1"/>
</dbReference>